<protein>
    <submittedName>
        <fullName evidence="3">NBD/HSP70 family sugar kinase</fullName>
    </submittedName>
</protein>
<name>A0ABV2QSB1_9MICO</name>
<evidence type="ECO:0000313" key="4">
    <source>
        <dbReference type="Proteomes" id="UP001549257"/>
    </source>
</evidence>
<dbReference type="InterPro" id="IPR000600">
    <property type="entry name" value="ROK"/>
</dbReference>
<feature type="region of interest" description="Disordered" evidence="2">
    <location>
        <begin position="404"/>
        <end position="427"/>
    </location>
</feature>
<dbReference type="Gene3D" id="3.30.420.40">
    <property type="match status" value="2"/>
</dbReference>
<keyword evidence="3" id="KW-0808">Transferase</keyword>
<dbReference type="InterPro" id="IPR043129">
    <property type="entry name" value="ATPase_NBD"/>
</dbReference>
<dbReference type="RefSeq" id="WP_354025628.1">
    <property type="nucleotide sequence ID" value="NZ_JBEPSJ010000004.1"/>
</dbReference>
<keyword evidence="4" id="KW-1185">Reference proteome</keyword>
<dbReference type="PANTHER" id="PTHR18964:SF149">
    <property type="entry name" value="BIFUNCTIONAL UDP-N-ACETYLGLUCOSAMINE 2-EPIMERASE_N-ACETYLMANNOSAMINE KINASE"/>
    <property type="match status" value="1"/>
</dbReference>
<dbReference type="GO" id="GO:0016301">
    <property type="term" value="F:kinase activity"/>
    <property type="evidence" value="ECO:0007669"/>
    <property type="project" value="UniProtKB-KW"/>
</dbReference>
<reference evidence="3 4" key="1">
    <citation type="submission" date="2024-06" db="EMBL/GenBank/DDBJ databases">
        <title>Sorghum-associated microbial communities from plants grown in Nebraska, USA.</title>
        <authorList>
            <person name="Schachtman D."/>
        </authorList>
    </citation>
    <scope>NUCLEOTIDE SEQUENCE [LARGE SCALE GENOMIC DNA]</scope>
    <source>
        <strain evidence="3 4">2857</strain>
    </source>
</reference>
<evidence type="ECO:0000313" key="3">
    <source>
        <dbReference type="EMBL" id="MET4583455.1"/>
    </source>
</evidence>
<dbReference type="Pfam" id="PF00480">
    <property type="entry name" value="ROK"/>
    <property type="match status" value="1"/>
</dbReference>
<comment type="similarity">
    <text evidence="1">Belongs to the ROK (NagC/XylR) family.</text>
</comment>
<comment type="caution">
    <text evidence="3">The sequence shown here is derived from an EMBL/GenBank/DDBJ whole genome shotgun (WGS) entry which is preliminary data.</text>
</comment>
<evidence type="ECO:0000256" key="2">
    <source>
        <dbReference type="SAM" id="MobiDB-lite"/>
    </source>
</evidence>
<evidence type="ECO:0000256" key="1">
    <source>
        <dbReference type="ARBA" id="ARBA00006479"/>
    </source>
</evidence>
<organism evidence="3 4">
    <name type="scientific">Conyzicola nivalis</name>
    <dbReference type="NCBI Taxonomy" id="1477021"/>
    <lineage>
        <taxon>Bacteria</taxon>
        <taxon>Bacillati</taxon>
        <taxon>Actinomycetota</taxon>
        <taxon>Actinomycetes</taxon>
        <taxon>Micrococcales</taxon>
        <taxon>Microbacteriaceae</taxon>
        <taxon>Conyzicola</taxon>
    </lineage>
</organism>
<dbReference type="SUPFAM" id="SSF53067">
    <property type="entry name" value="Actin-like ATPase domain"/>
    <property type="match status" value="1"/>
</dbReference>
<dbReference type="EMBL" id="JBEPSJ010000004">
    <property type="protein sequence ID" value="MET4583455.1"/>
    <property type="molecule type" value="Genomic_DNA"/>
</dbReference>
<proteinExistence type="inferred from homology"/>
<dbReference type="PANTHER" id="PTHR18964">
    <property type="entry name" value="ROK (REPRESSOR, ORF, KINASE) FAMILY"/>
    <property type="match status" value="1"/>
</dbReference>
<keyword evidence="3" id="KW-0418">Kinase</keyword>
<dbReference type="Proteomes" id="UP001549257">
    <property type="component" value="Unassembled WGS sequence"/>
</dbReference>
<sequence length="427" mass="44024">MRTTLKRHATPPRASLDAVLGFAWDAGGFVSDDAMAATGLTRTTTIDALDELIDAGLLLELPNARAAGEYRKGRPSRRFELRADAAVVIGMDAGRAHLTTTVSDLRGATLARETTELDVAHDSPEERRAAVANAIDSALASASRSRESVLAVCVGVPAPVDADGRSPHHRDDFWRRMNPDLRDALDAWVPIVRIENDASLAAVAEGSVGSAVGVSDFVVLLAGERFGAGVVIDAHLLRGAHGGAGETVAFDHIVGVETADGLGTRLTEWVRAAAAAGEIPPGHPLDGAPVETLNGRAVIELSRTGDAWSQAMVERAGLLLARIAAVFGSLYDPARIIVAGAIAEGLDEVVDVARARLPDELDLPAPELVLSTLGSASVATGAVSAAIDAARRGVLHLGDGRSPIGLGGTSESPSDTGLPGVIGKLGP</sequence>
<gene>
    <name evidence="3" type="ORF">ABIE21_002981</name>
</gene>
<accession>A0ABV2QSB1</accession>